<keyword evidence="5 8" id="KW-0645">Protease</keyword>
<dbReference type="CDD" id="cd00433">
    <property type="entry name" value="Peptidase_M17"/>
    <property type="match status" value="1"/>
</dbReference>
<dbReference type="EMBL" id="BATC01000002">
    <property type="protein sequence ID" value="GAD57890.1"/>
    <property type="molecule type" value="Genomic_DNA"/>
</dbReference>
<evidence type="ECO:0000256" key="5">
    <source>
        <dbReference type="ARBA" id="ARBA00022670"/>
    </source>
</evidence>
<dbReference type="Pfam" id="PF00883">
    <property type="entry name" value="Peptidase_M17"/>
    <property type="match status" value="1"/>
</dbReference>
<feature type="binding site" evidence="8">
    <location>
        <position position="323"/>
    </location>
    <ligand>
        <name>Mn(2+)</name>
        <dbReference type="ChEBI" id="CHEBI:29035"/>
        <label>1</label>
    </ligand>
</feature>
<reference evidence="11" key="1">
    <citation type="journal article" date="2013" name="Genome Announc.">
        <title>Draft Genome Sequence of the Dimorphic Prosthecate Bacterium Brevundimonas abyssalis TAR-001T.</title>
        <authorList>
            <person name="Tsubouchi T."/>
            <person name="Nishi S."/>
            <person name="Usui K."/>
            <person name="Shimane Y."/>
            <person name="Takaki Y."/>
            <person name="Maruyama T."/>
            <person name="Hatada Y."/>
        </authorList>
    </citation>
    <scope>NUCLEOTIDE SEQUENCE [LARGE SCALE GENOMIC DNA]</scope>
    <source>
        <strain evidence="11">TAR-001</strain>
    </source>
</reference>
<dbReference type="PANTHER" id="PTHR11963:SF23">
    <property type="entry name" value="CYTOSOL AMINOPEPTIDASE"/>
    <property type="match status" value="1"/>
</dbReference>
<comment type="caution">
    <text evidence="10">The sequence shown here is derived from an EMBL/GenBank/DDBJ whole genome shotgun (WGS) entry which is preliminary data.</text>
</comment>
<name>A0A8E0KIJ4_9CAUL</name>
<keyword evidence="8" id="KW-0963">Cytoplasm</keyword>
<proteinExistence type="inferred from homology"/>
<dbReference type="AlphaFoldDB" id="A0A8E0KIJ4"/>
<feature type="binding site" evidence="8">
    <location>
        <position position="239"/>
    </location>
    <ligand>
        <name>Mn(2+)</name>
        <dbReference type="ChEBI" id="CHEBI:29035"/>
        <label>2</label>
    </ligand>
</feature>
<evidence type="ECO:0000256" key="3">
    <source>
        <dbReference type="ARBA" id="ARBA00009528"/>
    </source>
</evidence>
<dbReference type="Gene3D" id="3.40.630.10">
    <property type="entry name" value="Zn peptidases"/>
    <property type="match status" value="1"/>
</dbReference>
<dbReference type="Proteomes" id="UP000016569">
    <property type="component" value="Unassembled WGS sequence"/>
</dbReference>
<organism evidence="10 11">
    <name type="scientific">Brevundimonas abyssalis TAR-001</name>
    <dbReference type="NCBI Taxonomy" id="1391729"/>
    <lineage>
        <taxon>Bacteria</taxon>
        <taxon>Pseudomonadati</taxon>
        <taxon>Pseudomonadota</taxon>
        <taxon>Alphaproteobacteria</taxon>
        <taxon>Caulobacterales</taxon>
        <taxon>Caulobacteraceae</taxon>
        <taxon>Brevundimonas</taxon>
    </lineage>
</organism>
<dbReference type="Pfam" id="PF02789">
    <property type="entry name" value="Peptidase_M17_N"/>
    <property type="match status" value="1"/>
</dbReference>
<evidence type="ECO:0000256" key="8">
    <source>
        <dbReference type="HAMAP-Rule" id="MF_00181"/>
    </source>
</evidence>
<evidence type="ECO:0000313" key="10">
    <source>
        <dbReference type="EMBL" id="GAD57890.1"/>
    </source>
</evidence>
<comment type="similarity">
    <text evidence="3 8">Belongs to the peptidase M17 family.</text>
</comment>
<dbReference type="PRINTS" id="PR00481">
    <property type="entry name" value="LAMNOPPTDASE"/>
</dbReference>
<evidence type="ECO:0000256" key="2">
    <source>
        <dbReference type="ARBA" id="ARBA00000967"/>
    </source>
</evidence>
<dbReference type="Gene3D" id="3.40.220.10">
    <property type="entry name" value="Leucine Aminopeptidase, subunit E, domain 1"/>
    <property type="match status" value="1"/>
</dbReference>
<gene>
    <name evidence="8" type="primary">pepA</name>
    <name evidence="10" type="ORF">MBEBAB_0140</name>
</gene>
<dbReference type="NCBIfam" id="NF002075">
    <property type="entry name" value="PRK00913.2-2"/>
    <property type="match status" value="1"/>
</dbReference>
<feature type="domain" description="Cytosol aminopeptidase" evidence="9">
    <location>
        <begin position="319"/>
        <end position="326"/>
    </location>
</feature>
<comment type="catalytic activity">
    <reaction evidence="1 8">
        <text>Release of an N-terminal amino acid, Xaa-|-Yaa-, in which Xaa is preferably Leu, but may be other amino acids including Pro although not Arg or Lys, and Yaa may be Pro. Amino acid amides and methyl esters are also readily hydrolyzed, but rates on arylamides are exceedingly low.</text>
        <dbReference type="EC" id="3.4.11.1"/>
    </reaction>
</comment>
<dbReference type="GO" id="GO:0005737">
    <property type="term" value="C:cytoplasm"/>
    <property type="evidence" value="ECO:0007669"/>
    <property type="project" value="UniProtKB-SubCell"/>
</dbReference>
<feature type="binding site" evidence="8">
    <location>
        <position position="321"/>
    </location>
    <ligand>
        <name>Mn(2+)</name>
        <dbReference type="ChEBI" id="CHEBI:29035"/>
        <label>1</label>
    </ligand>
</feature>
<comment type="function">
    <text evidence="8">Presumably involved in the processing and regular turnover of intracellular proteins. Catalyzes the removal of unsubstituted N-terminal amino acids from various peptides.</text>
</comment>
<comment type="subcellular location">
    <subcellularLocation>
        <location evidence="8">Cytoplasm</location>
    </subcellularLocation>
</comment>
<dbReference type="GO" id="GO:0030145">
    <property type="term" value="F:manganese ion binding"/>
    <property type="evidence" value="ECO:0007669"/>
    <property type="project" value="UniProtKB-UniRule"/>
</dbReference>
<comment type="cofactor">
    <cofactor evidence="8">
        <name>Mn(2+)</name>
        <dbReference type="ChEBI" id="CHEBI:29035"/>
    </cofactor>
    <text evidence="8">Binds 2 manganese ions per subunit.</text>
</comment>
<dbReference type="SUPFAM" id="SSF53187">
    <property type="entry name" value="Zn-dependent exopeptidases"/>
    <property type="match status" value="1"/>
</dbReference>
<feature type="binding site" evidence="8">
    <location>
        <position position="262"/>
    </location>
    <ligand>
        <name>Mn(2+)</name>
        <dbReference type="ChEBI" id="CHEBI:29035"/>
        <label>2</label>
    </ligand>
</feature>
<evidence type="ECO:0000313" key="11">
    <source>
        <dbReference type="Proteomes" id="UP000016569"/>
    </source>
</evidence>
<keyword evidence="11" id="KW-1185">Reference proteome</keyword>
<feature type="binding site" evidence="8">
    <location>
        <position position="244"/>
    </location>
    <ligand>
        <name>Mn(2+)</name>
        <dbReference type="ChEBI" id="CHEBI:29035"/>
        <label>2</label>
    </ligand>
</feature>
<feature type="active site" evidence="8">
    <location>
        <position position="325"/>
    </location>
</feature>
<evidence type="ECO:0000256" key="1">
    <source>
        <dbReference type="ARBA" id="ARBA00000135"/>
    </source>
</evidence>
<dbReference type="SUPFAM" id="SSF52949">
    <property type="entry name" value="Macro domain-like"/>
    <property type="match status" value="1"/>
</dbReference>
<evidence type="ECO:0000256" key="6">
    <source>
        <dbReference type="ARBA" id="ARBA00022801"/>
    </source>
</evidence>
<dbReference type="PROSITE" id="PS00631">
    <property type="entry name" value="CYTOSOL_AP"/>
    <property type="match status" value="1"/>
</dbReference>
<feature type="binding site" evidence="8">
    <location>
        <position position="323"/>
    </location>
    <ligand>
        <name>Mn(2+)</name>
        <dbReference type="ChEBI" id="CHEBI:29035"/>
        <label>2</label>
    </ligand>
</feature>
<feature type="binding site" evidence="8">
    <location>
        <position position="244"/>
    </location>
    <ligand>
        <name>Mn(2+)</name>
        <dbReference type="ChEBI" id="CHEBI:29035"/>
        <label>1</label>
    </ligand>
</feature>
<protein>
    <recommendedName>
        <fullName evidence="8">Probable cytosol aminopeptidase</fullName>
        <ecNumber evidence="8">3.4.11.1</ecNumber>
    </recommendedName>
    <alternativeName>
        <fullName evidence="8">Leucine aminopeptidase</fullName>
        <shortName evidence="8">LAP</shortName>
        <ecNumber evidence="8">3.4.11.10</ecNumber>
    </alternativeName>
    <alternativeName>
        <fullName evidence="8">Leucyl aminopeptidase</fullName>
    </alternativeName>
</protein>
<dbReference type="InterPro" id="IPR000819">
    <property type="entry name" value="Peptidase_M17_C"/>
</dbReference>
<comment type="catalytic activity">
    <reaction evidence="2 8">
        <text>Release of an N-terminal amino acid, preferentially leucine, but not glutamic or aspartic acids.</text>
        <dbReference type="EC" id="3.4.11.10"/>
    </reaction>
</comment>
<keyword evidence="6 8" id="KW-0378">Hydrolase</keyword>
<evidence type="ECO:0000256" key="7">
    <source>
        <dbReference type="ARBA" id="ARBA00023211"/>
    </source>
</evidence>
<feature type="active site" evidence="8">
    <location>
        <position position="251"/>
    </location>
</feature>
<dbReference type="NCBIfam" id="NF002077">
    <property type="entry name" value="PRK00913.2-4"/>
    <property type="match status" value="1"/>
</dbReference>
<dbReference type="InterPro" id="IPR008283">
    <property type="entry name" value="Peptidase_M17_N"/>
</dbReference>
<keyword evidence="7 8" id="KW-0464">Manganese</keyword>
<evidence type="ECO:0000256" key="4">
    <source>
        <dbReference type="ARBA" id="ARBA00022438"/>
    </source>
</evidence>
<dbReference type="GO" id="GO:0006508">
    <property type="term" value="P:proteolysis"/>
    <property type="evidence" value="ECO:0007669"/>
    <property type="project" value="UniProtKB-KW"/>
</dbReference>
<evidence type="ECO:0000259" key="9">
    <source>
        <dbReference type="PROSITE" id="PS00631"/>
    </source>
</evidence>
<dbReference type="NCBIfam" id="NF002073">
    <property type="entry name" value="PRK00913.1-2"/>
    <property type="match status" value="1"/>
</dbReference>
<dbReference type="EC" id="3.4.11.10" evidence="8"/>
<keyword evidence="8" id="KW-0479">Metal-binding</keyword>
<dbReference type="HAMAP" id="MF_00181">
    <property type="entry name" value="Cytosol_peptidase_M17"/>
    <property type="match status" value="1"/>
</dbReference>
<dbReference type="InterPro" id="IPR011356">
    <property type="entry name" value="Leucine_aapep/pepB"/>
</dbReference>
<dbReference type="InterPro" id="IPR023042">
    <property type="entry name" value="Peptidase_M17_leu_NH2_pept"/>
</dbReference>
<keyword evidence="4 8" id="KW-0031">Aminopeptidase</keyword>
<dbReference type="GO" id="GO:0070006">
    <property type="term" value="F:metalloaminopeptidase activity"/>
    <property type="evidence" value="ECO:0007669"/>
    <property type="project" value="InterPro"/>
</dbReference>
<sequence length="475" mass="50147">MLVHEGRAFSGETAGYDTASSGALTRAMKASRFTGGALSHLAVAAPAGVDAGQVLLVGAGDKAKLDEQAIEKAGAQAYSAVKMSGAETLTLDLKHLSAAQAAQAAFGAVLAAYRFDKYRTTLKPEKIPSVKTVRVVTADPKAAEAAFKPLSAVADGVMFARDLVSEPPNVLYPAEFARRVKDLEKLGLEVEILGEAELEKIGMRTLLAVGEGSERESHVAIMKWNGGKTGDQPLAFIGKGVCFDTGGISLKPAEGMEEMKWDMGGAAAVSGLMCALAGRKAKVNVIGVIGLVENMPDGKAQRPGDVVTSLSGQTVEVINTDAEGRLVLGDCLWYVQEQFKPKFMIDLATLTGAMIVALGHEYAGVFANDDAVANAILAAGPKVDEPVWRMPLPDRYDRHVDSQIADMRNVGNGRAGGSITAALYLQRHVNKTPWAHIDIAPTAWVKDSKNPMVPDGGVGFGVRLLDRMVADSYEA</sequence>
<dbReference type="EC" id="3.4.11.1" evidence="8"/>
<accession>A0A8E0KIJ4</accession>
<dbReference type="NCBIfam" id="NF002074">
    <property type="entry name" value="PRK00913.1-4"/>
    <property type="match status" value="1"/>
</dbReference>
<dbReference type="PANTHER" id="PTHR11963">
    <property type="entry name" value="LEUCINE AMINOPEPTIDASE-RELATED"/>
    <property type="match status" value="1"/>
</dbReference>
<dbReference type="InterPro" id="IPR043472">
    <property type="entry name" value="Macro_dom-like"/>
</dbReference>